<reference evidence="1 2" key="2">
    <citation type="submission" date="2016-08" db="EMBL/GenBank/DDBJ databases">
        <title>Orenia metallireducens sp. nov. strain Z6, a Novel Metal-reducing Firmicute from the Deep Subsurface.</title>
        <authorList>
            <person name="Maxim B.I."/>
            <person name="Kenneth K."/>
            <person name="Flynn T.M."/>
            <person name="Oloughlin E.J."/>
            <person name="Locke R.A."/>
            <person name="Weber J.R."/>
            <person name="Egan S.M."/>
            <person name="Mackie R.I."/>
            <person name="Cann I.K."/>
        </authorList>
    </citation>
    <scope>NUCLEOTIDE SEQUENCE [LARGE SCALE GENOMIC DNA]</scope>
    <source>
        <strain evidence="1 2">Z6</strain>
    </source>
</reference>
<evidence type="ECO:0000313" key="2">
    <source>
        <dbReference type="Proteomes" id="UP000093514"/>
    </source>
</evidence>
<keyword evidence="2" id="KW-1185">Reference proteome</keyword>
<dbReference type="Proteomes" id="UP000093514">
    <property type="component" value="Unassembled WGS sequence"/>
</dbReference>
<dbReference type="AlphaFoldDB" id="A0A1C0A7S6"/>
<sequence>MIKHSQRKRIFAIIKEIVTWMKGKGVTTTVNQLRKKMMADFSEIHEMELISLSSDDCTYDKAEQFIGWLQGNLESVNGDREQRQSA</sequence>
<reference evidence="2" key="1">
    <citation type="submission" date="2016-07" db="EMBL/GenBank/DDBJ databases">
        <authorList>
            <person name="Florea S."/>
            <person name="Webb J.S."/>
            <person name="Jaromczyk J."/>
            <person name="Schardl C.L."/>
        </authorList>
    </citation>
    <scope>NUCLEOTIDE SEQUENCE [LARGE SCALE GENOMIC DNA]</scope>
    <source>
        <strain evidence="2">Z6</strain>
    </source>
</reference>
<dbReference type="RefSeq" id="WP_068717975.1">
    <property type="nucleotide sequence ID" value="NZ_LWDV01000009.1"/>
</dbReference>
<dbReference type="EMBL" id="LWDV01000009">
    <property type="protein sequence ID" value="OCL26296.1"/>
    <property type="molecule type" value="Genomic_DNA"/>
</dbReference>
<gene>
    <name evidence="1" type="ORF">U472_09805</name>
</gene>
<accession>A0A1C0A7S6</accession>
<organism evidence="1 2">
    <name type="scientific">Orenia metallireducens</name>
    <dbReference type="NCBI Taxonomy" id="1413210"/>
    <lineage>
        <taxon>Bacteria</taxon>
        <taxon>Bacillati</taxon>
        <taxon>Bacillota</taxon>
        <taxon>Clostridia</taxon>
        <taxon>Halanaerobiales</taxon>
        <taxon>Halobacteroidaceae</taxon>
        <taxon>Orenia</taxon>
    </lineage>
</organism>
<evidence type="ECO:0000313" key="1">
    <source>
        <dbReference type="EMBL" id="OCL26296.1"/>
    </source>
</evidence>
<proteinExistence type="predicted"/>
<protein>
    <submittedName>
        <fullName evidence="1">Uncharacterized protein</fullName>
    </submittedName>
</protein>
<name>A0A1C0A7S6_9FIRM</name>
<comment type="caution">
    <text evidence="1">The sequence shown here is derived from an EMBL/GenBank/DDBJ whole genome shotgun (WGS) entry which is preliminary data.</text>
</comment>
<dbReference type="OrthoDB" id="9919299at2"/>